<dbReference type="KEGG" id="vco:VC0395_0853"/>
<name>A0A0H3AEE7_VIBC3</name>
<evidence type="ECO:0000313" key="2">
    <source>
        <dbReference type="Proteomes" id="UP000000249"/>
    </source>
</evidence>
<reference evidence="1 2" key="1">
    <citation type="submission" date="2007-03" db="EMBL/GenBank/DDBJ databases">
        <authorList>
            <person name="Heidelberg J."/>
        </authorList>
    </citation>
    <scope>NUCLEOTIDE SEQUENCE [LARGE SCALE GENOMIC DNA]</scope>
    <source>
        <strain evidence="2">ATCC 39541 / Classical Ogawa 395 / O395</strain>
    </source>
</reference>
<gene>
    <name evidence="1" type="ordered locus">VC0395_0853</name>
</gene>
<sequence length="78" mass="8746">MNNRFCEKCGQKTEHKELIKQKPSKYGKSKKEQFKAFLDGFFGGVASPVGASLDLIDRYVVCSVCGHKTLDNQGDEFL</sequence>
<protein>
    <recommendedName>
        <fullName evidence="3">Pullulanase</fullName>
    </recommendedName>
</protein>
<evidence type="ECO:0008006" key="3">
    <source>
        <dbReference type="Google" id="ProtNLM"/>
    </source>
</evidence>
<accession>A0A0H3AEE7</accession>
<dbReference type="RefSeq" id="WP_001065132.1">
    <property type="nucleotide sequence ID" value="NC_009456.1"/>
</dbReference>
<dbReference type="EMBL" id="CP000626">
    <property type="protein sequence ID" value="ABQ18740.1"/>
    <property type="molecule type" value="Genomic_DNA"/>
</dbReference>
<evidence type="ECO:0000313" key="1">
    <source>
        <dbReference type="EMBL" id="ABQ18740.1"/>
    </source>
</evidence>
<dbReference type="OrthoDB" id="8594958at2"/>
<dbReference type="Proteomes" id="UP000000249">
    <property type="component" value="Chromosome 2"/>
</dbReference>
<dbReference type="AlphaFoldDB" id="A0A0H3AEE7"/>
<proteinExistence type="predicted"/>
<organism evidence="1 2">
    <name type="scientific">Vibrio cholerae serotype O1 (strain ATCC 39541 / Classical Ogawa 395 / O395)</name>
    <dbReference type="NCBI Taxonomy" id="345073"/>
    <lineage>
        <taxon>Bacteria</taxon>
        <taxon>Pseudomonadati</taxon>
        <taxon>Pseudomonadota</taxon>
        <taxon>Gammaproteobacteria</taxon>
        <taxon>Vibrionales</taxon>
        <taxon>Vibrionaceae</taxon>
        <taxon>Vibrio</taxon>
    </lineage>
</organism>